<accession>A0A6P2ITY4</accession>
<dbReference type="AlphaFoldDB" id="A0A6P2ITY4"/>
<protein>
    <submittedName>
        <fullName evidence="1">Uncharacterized protein</fullName>
    </submittedName>
</protein>
<name>A0A6P2ITY4_BURL3</name>
<organism evidence="1 2">
    <name type="scientific">Burkholderia lata (strain ATCC 17760 / DSM 23089 / LMG 22485 / NCIMB 9086 / R18194 / 383)</name>
    <dbReference type="NCBI Taxonomy" id="482957"/>
    <lineage>
        <taxon>Bacteria</taxon>
        <taxon>Pseudomonadati</taxon>
        <taxon>Pseudomonadota</taxon>
        <taxon>Betaproteobacteria</taxon>
        <taxon>Burkholderiales</taxon>
        <taxon>Burkholderiaceae</taxon>
        <taxon>Burkholderia</taxon>
        <taxon>Burkholderia cepacia complex</taxon>
    </lineage>
</organism>
<evidence type="ECO:0000313" key="2">
    <source>
        <dbReference type="Proteomes" id="UP000494174"/>
    </source>
</evidence>
<gene>
    <name evidence="1" type="ORF">BLA15945_01547</name>
</gene>
<dbReference type="Proteomes" id="UP000494174">
    <property type="component" value="Unassembled WGS sequence"/>
</dbReference>
<dbReference type="EMBL" id="CABVPU010000004">
    <property type="protein sequence ID" value="VWB34719.1"/>
    <property type="molecule type" value="Genomic_DNA"/>
</dbReference>
<sequence length="77" mass="8308">MTDWVAAAMRVVRCVASRFESADPPMTSNDTPAMDASLTLKALHFSRPVETGDGDALSGWGRMPRLSDNLLENCPGL</sequence>
<evidence type="ECO:0000313" key="1">
    <source>
        <dbReference type="EMBL" id="VWB34719.1"/>
    </source>
</evidence>
<proteinExistence type="predicted"/>
<reference evidence="1 2" key="1">
    <citation type="submission" date="2019-09" db="EMBL/GenBank/DDBJ databases">
        <authorList>
            <person name="Depoorter E."/>
        </authorList>
    </citation>
    <scope>NUCLEOTIDE SEQUENCE [LARGE SCALE GENOMIC DNA]</scope>
    <source>
        <strain evidence="1">R-15945</strain>
    </source>
</reference>